<evidence type="ECO:0000256" key="2">
    <source>
        <dbReference type="ARBA" id="ARBA00022692"/>
    </source>
</evidence>
<dbReference type="InterPro" id="IPR004853">
    <property type="entry name" value="Sugar_P_trans_dom"/>
</dbReference>
<feature type="transmembrane region" description="Helical" evidence="6">
    <location>
        <begin position="316"/>
        <end position="332"/>
    </location>
</feature>
<evidence type="ECO:0000256" key="3">
    <source>
        <dbReference type="ARBA" id="ARBA00022989"/>
    </source>
</evidence>
<organism evidence="8 9">
    <name type="scientific">Malassezia japonica</name>
    <dbReference type="NCBI Taxonomy" id="223818"/>
    <lineage>
        <taxon>Eukaryota</taxon>
        <taxon>Fungi</taxon>
        <taxon>Dikarya</taxon>
        <taxon>Basidiomycota</taxon>
        <taxon>Ustilaginomycotina</taxon>
        <taxon>Malasseziomycetes</taxon>
        <taxon>Malasseziales</taxon>
        <taxon>Malasseziaceae</taxon>
        <taxon>Malassezia</taxon>
    </lineage>
</organism>
<feature type="region of interest" description="Disordered" evidence="5">
    <location>
        <begin position="1"/>
        <end position="27"/>
    </location>
</feature>
<dbReference type="AlphaFoldDB" id="A0AAF0JBI8"/>
<dbReference type="Proteomes" id="UP001217754">
    <property type="component" value="Chromosome 6"/>
</dbReference>
<gene>
    <name evidence="8" type="ORF">MJAP1_003276</name>
</gene>
<reference evidence="8" key="1">
    <citation type="submission" date="2023-03" db="EMBL/GenBank/DDBJ databases">
        <title>Mating type loci evolution in Malassezia.</title>
        <authorList>
            <person name="Coelho M.A."/>
        </authorList>
    </citation>
    <scope>NUCLEOTIDE SEQUENCE</scope>
    <source>
        <strain evidence="8">CBS 9431</strain>
    </source>
</reference>
<feature type="compositionally biased region" description="Polar residues" evidence="5">
    <location>
        <begin position="1"/>
        <end position="10"/>
    </location>
</feature>
<feature type="domain" description="Sugar phosphate transporter" evidence="7">
    <location>
        <begin position="48"/>
        <end position="332"/>
    </location>
</feature>
<sequence>MSQAQSSVPMQQLGAEKGAPAAKEESANTGLPQPAIAANANKPKIHPAVIIAIWIALSSSVIVYNKYILDNLKYPYPVFLTTFHMAFAAIGTRLLARYTTLLKGLNNVEMTMDRWTRNILPIGALFSGSLVFSNMAYLTLSVSFIQMLKAFTPVAVLIISFAFGLKKMSGTLTGIVLMISVGVCLASYGESVFDMTGFTYQVLAIGFESTRLVMVQVLLQGLKMDPLVSLYYFSPVCAALNMILLPFTEGLAPFQALAKLGPVILLSNAGVAFGLNVASVFLIGAASSLTLTLAGVLKDILLILGSMWLLGSTVTGVQFVGYAIALGGLVLFKTHKG</sequence>
<keyword evidence="2 6" id="KW-0812">Transmembrane</keyword>
<dbReference type="GO" id="GO:0016020">
    <property type="term" value="C:membrane"/>
    <property type="evidence" value="ECO:0007669"/>
    <property type="project" value="UniProtKB-SubCell"/>
</dbReference>
<evidence type="ECO:0000256" key="5">
    <source>
        <dbReference type="SAM" id="MobiDB-lite"/>
    </source>
</evidence>
<feature type="transmembrane region" description="Helical" evidence="6">
    <location>
        <begin position="230"/>
        <end position="248"/>
    </location>
</feature>
<keyword evidence="3 6" id="KW-1133">Transmembrane helix</keyword>
<dbReference type="PANTHER" id="PTHR11132">
    <property type="entry name" value="SOLUTE CARRIER FAMILY 35"/>
    <property type="match status" value="1"/>
</dbReference>
<evidence type="ECO:0000259" key="7">
    <source>
        <dbReference type="Pfam" id="PF03151"/>
    </source>
</evidence>
<feature type="transmembrane region" description="Helical" evidence="6">
    <location>
        <begin position="144"/>
        <end position="163"/>
    </location>
</feature>
<keyword evidence="9" id="KW-1185">Reference proteome</keyword>
<protein>
    <recommendedName>
        <fullName evidence="7">Sugar phosphate transporter domain-containing protein</fullName>
    </recommendedName>
</protein>
<feature type="transmembrane region" description="Helical" evidence="6">
    <location>
        <begin position="260"/>
        <end position="282"/>
    </location>
</feature>
<dbReference type="EMBL" id="CP119963">
    <property type="protein sequence ID" value="WFD40290.1"/>
    <property type="molecule type" value="Genomic_DNA"/>
</dbReference>
<dbReference type="Pfam" id="PF03151">
    <property type="entry name" value="TPT"/>
    <property type="match status" value="1"/>
</dbReference>
<dbReference type="InterPro" id="IPR050186">
    <property type="entry name" value="TPT_transporter"/>
</dbReference>
<evidence type="ECO:0000313" key="9">
    <source>
        <dbReference type="Proteomes" id="UP001217754"/>
    </source>
</evidence>
<evidence type="ECO:0000256" key="1">
    <source>
        <dbReference type="ARBA" id="ARBA00004141"/>
    </source>
</evidence>
<keyword evidence="4 6" id="KW-0472">Membrane</keyword>
<evidence type="ECO:0000313" key="8">
    <source>
        <dbReference type="EMBL" id="WFD40290.1"/>
    </source>
</evidence>
<accession>A0AAF0JBI8</accession>
<dbReference type="RefSeq" id="XP_060123187.1">
    <property type="nucleotide sequence ID" value="XM_060267204.1"/>
</dbReference>
<name>A0AAF0JBI8_9BASI</name>
<proteinExistence type="predicted"/>
<evidence type="ECO:0000256" key="4">
    <source>
        <dbReference type="ARBA" id="ARBA00023136"/>
    </source>
</evidence>
<dbReference type="GeneID" id="85226927"/>
<comment type="subcellular location">
    <subcellularLocation>
        <location evidence="1">Membrane</location>
        <topology evidence="1">Multi-pass membrane protein</topology>
    </subcellularLocation>
</comment>
<feature type="transmembrane region" description="Helical" evidence="6">
    <location>
        <begin position="76"/>
        <end position="96"/>
    </location>
</feature>
<feature type="transmembrane region" description="Helical" evidence="6">
    <location>
        <begin position="45"/>
        <end position="64"/>
    </location>
</feature>
<feature type="transmembrane region" description="Helical" evidence="6">
    <location>
        <begin position="170"/>
        <end position="188"/>
    </location>
</feature>
<feature type="transmembrane region" description="Helical" evidence="6">
    <location>
        <begin position="117"/>
        <end position="138"/>
    </location>
</feature>
<evidence type="ECO:0000256" key="6">
    <source>
        <dbReference type="SAM" id="Phobius"/>
    </source>
</evidence>